<dbReference type="Pfam" id="PF09981">
    <property type="entry name" value="DUF2218"/>
    <property type="match status" value="1"/>
</dbReference>
<reference evidence="1 2" key="1">
    <citation type="journal article" date="2014" name="Genome Announc.">
        <title>Complete genome sequence of Magnetospirillum gryphiswaldense MSR-1.</title>
        <authorList>
            <person name="Wang X."/>
            <person name="Wang Q."/>
            <person name="Zhang W."/>
            <person name="Wang Y."/>
            <person name="Li L."/>
            <person name="Wen T."/>
            <person name="Zhang T."/>
            <person name="Zhang Y."/>
            <person name="Xu J."/>
            <person name="Hu J."/>
            <person name="Li S."/>
            <person name="Liu L."/>
            <person name="Liu J."/>
            <person name="Jiang W."/>
            <person name="Tian J."/>
            <person name="Li Y."/>
            <person name="Schuler D."/>
            <person name="Wang L."/>
            <person name="Li J."/>
        </authorList>
    </citation>
    <scope>NUCLEOTIDE SEQUENCE [LARGE SCALE GENOMIC DNA]</scope>
    <source>
        <strain evidence="2">DSM 6361 / JCM 21280 / NBRC 15271 / MSR-1</strain>
    </source>
</reference>
<dbReference type="eggNOG" id="COG3553">
    <property type="taxonomic scope" value="Bacteria"/>
</dbReference>
<dbReference type="PIRSF" id="PIRSF028291">
    <property type="entry name" value="UCP028291"/>
    <property type="match status" value="1"/>
</dbReference>
<dbReference type="KEGG" id="mgy:MGMSRv2__0423"/>
<accession>V6EZI7</accession>
<dbReference type="EMBL" id="HG794546">
    <property type="protein sequence ID" value="CDK97638.1"/>
    <property type="molecule type" value="Genomic_DNA"/>
</dbReference>
<dbReference type="AlphaFoldDB" id="V6EZI7"/>
<dbReference type="HOGENOM" id="CLU_127482_1_0_5"/>
<dbReference type="STRING" id="1430440.MGMSRv2__0423"/>
<evidence type="ECO:0000313" key="1">
    <source>
        <dbReference type="EMBL" id="CDK97638.1"/>
    </source>
</evidence>
<dbReference type="InterPro" id="IPR014543">
    <property type="entry name" value="UCP028291"/>
</dbReference>
<evidence type="ECO:0000313" key="2">
    <source>
        <dbReference type="Proteomes" id="UP000018922"/>
    </source>
</evidence>
<protein>
    <recommendedName>
        <fullName evidence="3">2,4-dihydroxyhept-2-ene-1,7-dioic acid aldolase</fullName>
    </recommendedName>
</protein>
<dbReference type="Gene3D" id="3.30.310.50">
    <property type="entry name" value="Alpha-D-phosphohexomutase, C-terminal domain"/>
    <property type="match status" value="1"/>
</dbReference>
<keyword evidence="2" id="KW-1185">Reference proteome</keyword>
<evidence type="ECO:0008006" key="3">
    <source>
        <dbReference type="Google" id="ProtNLM"/>
    </source>
</evidence>
<sequence length="96" mass="10799">MNRLITRGAVTTPTASRYLTQLCKHFAHKIPVEYGANSGRADFPGGSCHFDADDATLSLRLEADSEQSLQHIKAVVEDHLVRFGWRESLNITWESR</sequence>
<proteinExistence type="predicted"/>
<organism evidence="1 2">
    <name type="scientific">Magnetospirillum gryphiswaldense (strain DSM 6361 / JCM 21280 / NBRC 15271 / MSR-1)</name>
    <dbReference type="NCBI Taxonomy" id="431944"/>
    <lineage>
        <taxon>Bacteria</taxon>
        <taxon>Pseudomonadati</taxon>
        <taxon>Pseudomonadota</taxon>
        <taxon>Alphaproteobacteria</taxon>
        <taxon>Rhodospirillales</taxon>
        <taxon>Rhodospirillaceae</taxon>
        <taxon>Magnetospirillum</taxon>
    </lineage>
</organism>
<dbReference type="Proteomes" id="UP000018922">
    <property type="component" value="Chromosome I"/>
</dbReference>
<name>V6EZI7_MAGGM</name>
<gene>
    <name evidence="1" type="ordered locus">MGMSRv2__0423</name>
</gene>